<proteinExistence type="predicted"/>
<evidence type="ECO:0000313" key="1">
    <source>
        <dbReference type="EMBL" id="CAH6723552.1"/>
    </source>
</evidence>
<protein>
    <submittedName>
        <fullName evidence="1">Probable serine/threonine-protein kinase Fmp48p</fullName>
    </submittedName>
</protein>
<keyword evidence="1" id="KW-0418">Kinase</keyword>
<gene>
    <name evidence="1" type="ORF">CLIB1444_16S01354</name>
</gene>
<keyword evidence="1" id="KW-0808">Transferase</keyword>
<dbReference type="EMBL" id="CALSDN010000016">
    <property type="protein sequence ID" value="CAH6723552.1"/>
    <property type="molecule type" value="Genomic_DNA"/>
</dbReference>
<reference evidence="1" key="1">
    <citation type="submission" date="2022-06" db="EMBL/GenBank/DDBJ databases">
        <authorList>
            <person name="Legras J.-L."/>
            <person name="Devillers H."/>
            <person name="Grondin C."/>
        </authorList>
    </citation>
    <scope>NUCLEOTIDE SEQUENCE</scope>
    <source>
        <strain evidence="1">CLIB 1444</strain>
    </source>
</reference>
<name>A0ACA9YEQ1_9ASCO</name>
<organism evidence="1 2">
    <name type="scientific">[Candida] jaroonii</name>
    <dbReference type="NCBI Taxonomy" id="467808"/>
    <lineage>
        <taxon>Eukaryota</taxon>
        <taxon>Fungi</taxon>
        <taxon>Dikarya</taxon>
        <taxon>Ascomycota</taxon>
        <taxon>Saccharomycotina</taxon>
        <taxon>Pichiomycetes</taxon>
        <taxon>Debaryomycetaceae</taxon>
        <taxon>Yamadazyma</taxon>
    </lineage>
</organism>
<accession>A0ACA9YEQ1</accession>
<dbReference type="Proteomes" id="UP001152531">
    <property type="component" value="Unassembled WGS sequence"/>
</dbReference>
<keyword evidence="2" id="KW-1185">Reference proteome</keyword>
<comment type="caution">
    <text evidence="1">The sequence shown here is derived from an EMBL/GenBank/DDBJ whole genome shotgun (WGS) entry which is preliminary data.</text>
</comment>
<evidence type="ECO:0000313" key="2">
    <source>
        <dbReference type="Proteomes" id="UP001152531"/>
    </source>
</evidence>
<sequence>MDLDSDFKNLILINRYKFIKFLQKGSYGKVFKALDLTSNKFVSIKLIPLEFSKVAKHEIEMLKKLKGNENICQLLDNFRLKSIYIVLEFCNFDLFEYSKTHIFSSIDIFNIAKQLYNAISYCHGRNIYHRDLKPENILINTSTNQIKLCDWGLSTTKRINNEFNVGTEKYMAPEVFINNYTSLNLKYYDAKYVDYWSFGLTLITLLFGKSPFKSIKLNDNSSLINDSNYKKFVLFNEKQILFDIYPNLNNIGYRIFLNLFKINGIDDSLGFMNKIKQRNLKKFMVELENNYKFGLTLDEEEFDLDSNYSYSSSLNYSPTLTYSPKFSPKLPHHSHSHSNSFKKKDKFKDIKIIENEITVDDFTNLNWFDY</sequence>